<feature type="transmembrane region" description="Helical" evidence="5">
    <location>
        <begin position="322"/>
        <end position="341"/>
    </location>
</feature>
<evidence type="ECO:0000256" key="4">
    <source>
        <dbReference type="ARBA" id="ARBA00023136"/>
    </source>
</evidence>
<feature type="transmembrane region" description="Helical" evidence="5">
    <location>
        <begin position="176"/>
        <end position="196"/>
    </location>
</feature>
<comment type="caution">
    <text evidence="7">The sequence shown here is derived from an EMBL/GenBank/DDBJ whole genome shotgun (WGS) entry which is preliminary data.</text>
</comment>
<keyword evidence="2 5" id="KW-0812">Transmembrane</keyword>
<dbReference type="PANTHER" id="PTHR23501:SF59">
    <property type="entry name" value="MAJOR FACILITATOR SUPERFAMILY (MFS) PROFILE DOMAIN-CONTAINING PROTEIN-RELATED"/>
    <property type="match status" value="1"/>
</dbReference>
<feature type="transmembrane region" description="Helical" evidence="5">
    <location>
        <begin position="277"/>
        <end position="302"/>
    </location>
</feature>
<reference evidence="7 8" key="1">
    <citation type="submission" date="2023-11" db="EMBL/GenBank/DDBJ databases">
        <title>Draft genome sequence and annotation of the polyextremotolerant black yeast-like fungus Aureobasidium pullulans NRRL 62042.</title>
        <authorList>
            <person name="Dielentheis-Frenken M.R.E."/>
            <person name="Wibberg D."/>
            <person name="Blank L.M."/>
            <person name="Tiso T."/>
        </authorList>
    </citation>
    <scope>NUCLEOTIDE SEQUENCE [LARGE SCALE GENOMIC DNA]</scope>
    <source>
        <strain evidence="7 8">NRRL 62042</strain>
    </source>
</reference>
<protein>
    <recommendedName>
        <fullName evidence="6">Major facilitator superfamily (MFS) profile domain-containing protein</fullName>
    </recommendedName>
</protein>
<feature type="transmembrane region" description="Helical" evidence="5">
    <location>
        <begin position="59"/>
        <end position="80"/>
    </location>
</feature>
<feature type="transmembrane region" description="Helical" evidence="5">
    <location>
        <begin position="348"/>
        <end position="367"/>
    </location>
</feature>
<feature type="transmembrane region" description="Helical" evidence="5">
    <location>
        <begin position="118"/>
        <end position="139"/>
    </location>
</feature>
<dbReference type="InterPro" id="IPR036259">
    <property type="entry name" value="MFS_trans_sf"/>
</dbReference>
<dbReference type="Proteomes" id="UP001341245">
    <property type="component" value="Unassembled WGS sequence"/>
</dbReference>
<dbReference type="EMBL" id="JASGXD010000004">
    <property type="protein sequence ID" value="KAK6005961.1"/>
    <property type="molecule type" value="Genomic_DNA"/>
</dbReference>
<feature type="domain" description="Major facilitator superfamily (MFS) profile" evidence="6">
    <location>
        <begin position="22"/>
        <end position="512"/>
    </location>
</feature>
<evidence type="ECO:0000313" key="7">
    <source>
        <dbReference type="EMBL" id="KAK6005961.1"/>
    </source>
</evidence>
<dbReference type="SUPFAM" id="SSF103473">
    <property type="entry name" value="MFS general substrate transporter"/>
    <property type="match status" value="1"/>
</dbReference>
<sequence>METQSTPSAHTTTRKDIGFWLAFGTVALTNLAASLDATTLAVALPIISTDIGGSAVEAFWAGTSYPLAQTALMLLWVSLSQCFGRRIIFLLTLCIFGIGAIIAAVAHNYTLLLLGRTVQGVGGGGFVGLTTVVITDLVPLRERGQFYALVSSVWALGSTTGPIIGGALAGAGAWRWIFWINLPIVAIGLVGIYVFLKLNSRDRSIKEKIRELDPIGIFLFITSITSFLIPVTWAGTQYPWNSWRTLVPLCLGIAGMIAFVFWELTTKGSTLLPMSIFLNYSTVILYLGSFFHGVILWSLVYYMPEYFQAVKGYSPVMAGVAALPQTVTVVPCAVGVGIVVGKTGRYRWAIWLGWTLTTFGLGLLIYLKVDTSVPAWIFLEIVSGLGVGLLFPSIALAIQASTPPEQAAMTSTLVLWFRAFGQTLGVAIGGTIVQNRMKIELARVPGYADRAAAAAKDTIGLIEQLKHLPANSHEKLALREAFTASYRVIWIVMCVFAGIVFAVSLSINEYSMNQRHVTDQGYRGKAGANDSAETQMESLNTFETGEELGHLQDNSAVKS</sequence>
<gene>
    <name evidence="7" type="ORF">QM012_006371</name>
</gene>
<organism evidence="7 8">
    <name type="scientific">Aureobasidium pullulans</name>
    <name type="common">Black yeast</name>
    <name type="synonym">Pullularia pullulans</name>
    <dbReference type="NCBI Taxonomy" id="5580"/>
    <lineage>
        <taxon>Eukaryota</taxon>
        <taxon>Fungi</taxon>
        <taxon>Dikarya</taxon>
        <taxon>Ascomycota</taxon>
        <taxon>Pezizomycotina</taxon>
        <taxon>Dothideomycetes</taxon>
        <taxon>Dothideomycetidae</taxon>
        <taxon>Dothideales</taxon>
        <taxon>Saccotheciaceae</taxon>
        <taxon>Aureobasidium</taxon>
    </lineage>
</organism>
<feature type="transmembrane region" description="Helical" evidence="5">
    <location>
        <begin position="373"/>
        <end position="398"/>
    </location>
</feature>
<feature type="transmembrane region" description="Helical" evidence="5">
    <location>
        <begin position="87"/>
        <end position="106"/>
    </location>
</feature>
<evidence type="ECO:0000256" key="3">
    <source>
        <dbReference type="ARBA" id="ARBA00022989"/>
    </source>
</evidence>
<evidence type="ECO:0000259" key="6">
    <source>
        <dbReference type="PROSITE" id="PS50850"/>
    </source>
</evidence>
<feature type="transmembrane region" description="Helical" evidence="5">
    <location>
        <begin position="217"/>
        <end position="234"/>
    </location>
</feature>
<feature type="transmembrane region" description="Helical" evidence="5">
    <location>
        <begin position="410"/>
        <end position="433"/>
    </location>
</feature>
<keyword evidence="3 5" id="KW-1133">Transmembrane helix</keyword>
<dbReference type="PRINTS" id="PR01036">
    <property type="entry name" value="TCRTETB"/>
</dbReference>
<dbReference type="Pfam" id="PF07690">
    <property type="entry name" value="MFS_1"/>
    <property type="match status" value="1"/>
</dbReference>
<proteinExistence type="predicted"/>
<comment type="subcellular location">
    <subcellularLocation>
        <location evidence="1">Membrane</location>
        <topology evidence="1">Multi-pass membrane protein</topology>
    </subcellularLocation>
</comment>
<feature type="transmembrane region" description="Helical" evidence="5">
    <location>
        <begin position="146"/>
        <end position="170"/>
    </location>
</feature>
<dbReference type="PANTHER" id="PTHR23501">
    <property type="entry name" value="MAJOR FACILITATOR SUPERFAMILY"/>
    <property type="match status" value="1"/>
</dbReference>
<keyword evidence="4 5" id="KW-0472">Membrane</keyword>
<dbReference type="PROSITE" id="PS50850">
    <property type="entry name" value="MFS"/>
    <property type="match status" value="1"/>
</dbReference>
<feature type="transmembrane region" description="Helical" evidence="5">
    <location>
        <begin position="20"/>
        <end position="47"/>
    </location>
</feature>
<keyword evidence="8" id="KW-1185">Reference proteome</keyword>
<evidence type="ECO:0000256" key="2">
    <source>
        <dbReference type="ARBA" id="ARBA00022692"/>
    </source>
</evidence>
<accession>A0ABR0TQ03</accession>
<dbReference type="InterPro" id="IPR011701">
    <property type="entry name" value="MFS"/>
</dbReference>
<evidence type="ECO:0000256" key="5">
    <source>
        <dbReference type="SAM" id="Phobius"/>
    </source>
</evidence>
<feature type="transmembrane region" description="Helical" evidence="5">
    <location>
        <begin position="246"/>
        <end position="265"/>
    </location>
</feature>
<dbReference type="InterPro" id="IPR020846">
    <property type="entry name" value="MFS_dom"/>
</dbReference>
<name>A0ABR0TQ03_AURPU</name>
<feature type="transmembrane region" description="Helical" evidence="5">
    <location>
        <begin position="488"/>
        <end position="507"/>
    </location>
</feature>
<dbReference type="Gene3D" id="1.20.1250.20">
    <property type="entry name" value="MFS general substrate transporter like domains"/>
    <property type="match status" value="1"/>
</dbReference>
<evidence type="ECO:0000256" key="1">
    <source>
        <dbReference type="ARBA" id="ARBA00004141"/>
    </source>
</evidence>
<evidence type="ECO:0000313" key="8">
    <source>
        <dbReference type="Proteomes" id="UP001341245"/>
    </source>
</evidence>
<dbReference type="Gene3D" id="1.20.1720.10">
    <property type="entry name" value="Multidrug resistance protein D"/>
    <property type="match status" value="1"/>
</dbReference>